<feature type="region of interest" description="Disordered" evidence="1">
    <location>
        <begin position="1"/>
        <end position="27"/>
    </location>
</feature>
<dbReference type="EMBL" id="WPCR01000001">
    <property type="protein sequence ID" value="NHM13420.1"/>
    <property type="molecule type" value="Genomic_DNA"/>
</dbReference>
<keyword evidence="2" id="KW-0812">Transmembrane</keyword>
<gene>
    <name evidence="3" type="ORF">GMI68_01315</name>
    <name evidence="4" type="ORF">J7S26_00785</name>
</gene>
<dbReference type="KEGG" id="ebz:J7S26_00785"/>
<keyword evidence="5" id="KW-1185">Reference proteome</keyword>
<accession>A0A9E6MR49</accession>
<proteinExistence type="predicted"/>
<dbReference type="EMBL" id="CP072829">
    <property type="protein sequence ID" value="QTU84500.1"/>
    <property type="molecule type" value="Genomic_DNA"/>
</dbReference>
<evidence type="ECO:0000313" key="4">
    <source>
        <dbReference type="EMBL" id="QTU84500.1"/>
    </source>
</evidence>
<feature type="transmembrane region" description="Helical" evidence="2">
    <location>
        <begin position="111"/>
        <end position="137"/>
    </location>
</feature>
<reference evidence="3 5" key="1">
    <citation type="submission" date="2019-11" db="EMBL/GenBank/DDBJ databases">
        <title>Eggerthellaceae novel genus isolated from the rectal contents of marmort.</title>
        <authorList>
            <person name="Zhang G."/>
        </authorList>
    </citation>
    <scope>NUCLEOTIDE SEQUENCE [LARGE SCALE GENOMIC DNA]</scope>
    <source>
        <strain evidence="3">Zg-886</strain>
        <strain evidence="5">zg-886</strain>
    </source>
</reference>
<keyword evidence="4" id="KW-0946">Virion</keyword>
<organism evidence="4 6">
    <name type="scientific">Xiamenia xianingshaonis</name>
    <dbReference type="NCBI Taxonomy" id="2682776"/>
    <lineage>
        <taxon>Bacteria</taxon>
        <taxon>Bacillati</taxon>
        <taxon>Actinomycetota</taxon>
        <taxon>Coriobacteriia</taxon>
        <taxon>Eggerthellales</taxon>
        <taxon>Eggerthellaceae</taxon>
        <taxon>Xiamenia</taxon>
    </lineage>
</organism>
<reference evidence="4" key="2">
    <citation type="submission" date="2021-04" db="EMBL/GenBank/DDBJ databases">
        <title>Novel species in family Eggerthellaceae.</title>
        <authorList>
            <person name="Zhang G."/>
        </authorList>
    </citation>
    <scope>NUCLEOTIDE SEQUENCE</scope>
    <source>
        <strain evidence="4">Zg-886</strain>
    </source>
</reference>
<dbReference type="Proteomes" id="UP000636394">
    <property type="component" value="Unassembled WGS sequence"/>
</dbReference>
<evidence type="ECO:0000256" key="2">
    <source>
        <dbReference type="SAM" id="Phobius"/>
    </source>
</evidence>
<dbReference type="RefSeq" id="WP_166338246.1">
    <property type="nucleotide sequence ID" value="NZ_CP072829.1"/>
</dbReference>
<keyword evidence="2" id="KW-0472">Membrane</keyword>
<protein>
    <submittedName>
        <fullName evidence="4">Spore coat protein SP96</fullName>
    </submittedName>
</protein>
<evidence type="ECO:0000313" key="3">
    <source>
        <dbReference type="EMBL" id="NHM13420.1"/>
    </source>
</evidence>
<name>A0A9E6MR49_9ACTN</name>
<evidence type="ECO:0000313" key="5">
    <source>
        <dbReference type="Proteomes" id="UP000636394"/>
    </source>
</evidence>
<evidence type="ECO:0000256" key="1">
    <source>
        <dbReference type="SAM" id="MobiDB-lite"/>
    </source>
</evidence>
<evidence type="ECO:0000313" key="6">
    <source>
        <dbReference type="Proteomes" id="UP000671910"/>
    </source>
</evidence>
<dbReference type="Proteomes" id="UP000671910">
    <property type="component" value="Chromosome"/>
</dbReference>
<keyword evidence="4" id="KW-0167">Capsid protein</keyword>
<feature type="transmembrane region" description="Helical" evidence="2">
    <location>
        <begin position="71"/>
        <end position="91"/>
    </location>
</feature>
<sequence>MAEYDTTDFGTSVPPAPATPTAAPAAEPASSPYAAAVDQAQSYAAPQPSGQPMYGYPAPAPLMQLTGGMKFGWCAVGFLLGLTGILLAWLVNVDKAPQVKSDAIKFSVIGLVVQIGICILICLIFGGMLAMAAAGVASMAEYY</sequence>
<keyword evidence="2" id="KW-1133">Transmembrane helix</keyword>
<dbReference type="AlphaFoldDB" id="A0A9E6MR49"/>